<keyword evidence="8" id="KW-0698">rRNA processing</keyword>
<dbReference type="EMBL" id="CVMT01000002">
    <property type="protein sequence ID" value="CRG85229.1"/>
    <property type="molecule type" value="Genomic_DNA"/>
</dbReference>
<keyword evidence="11" id="KW-0687">Ribonucleoprotein</keyword>
<feature type="transmembrane region" description="Helical" evidence="14">
    <location>
        <begin position="886"/>
        <end position="910"/>
    </location>
</feature>
<dbReference type="SUPFAM" id="SSF103481">
    <property type="entry name" value="Multidrug resistance efflux transporter EmrE"/>
    <property type="match status" value="1"/>
</dbReference>
<dbReference type="InterPro" id="IPR053939">
    <property type="entry name" value="UTP25_C"/>
</dbReference>
<dbReference type="Pfam" id="PF06862">
    <property type="entry name" value="Utp25_C"/>
    <property type="match status" value="1"/>
</dbReference>
<dbReference type="PANTHER" id="PTHR12933:SF0">
    <property type="entry name" value="U3 SMALL NUCLEOLAR RNA-ASSOCIATED PROTEIN 25 HOMOLOG"/>
    <property type="match status" value="1"/>
</dbReference>
<evidence type="ECO:0000313" key="19">
    <source>
        <dbReference type="Proteomes" id="UP000054383"/>
    </source>
</evidence>
<keyword evidence="19" id="KW-1185">Reference proteome</keyword>
<proteinExistence type="inferred from homology"/>
<feature type="transmembrane region" description="Helical" evidence="14">
    <location>
        <begin position="1112"/>
        <end position="1128"/>
    </location>
</feature>
<sequence>MAVGEGEDPQDLREVLARGMLVLREAETADFRLPVSKKPGTSRSLEDESQSDDEDQFEGFEDDMEDVDVDSESSAEEDEQTTDRPYNVLLQLLNTDSNADHTRKKRKLDNGKSENQSRPEPVEEPKEPEEMDVLEDQEASDDDAEGEASEADDEEDTADPFEKHFANPDEAELSKKTQEAAADKWRSIKAPLPDSFRAACNIPESEGDSWSLPVAVRSTRNLKLKKKLESAAAEAVPKFEGLYQNMASLVFNYNDVLFGGRTASNASHMRDILSIHILNHVLKTRDRVLKNNARLSKDQGEDIELRDQGFTRPKVLLILPTRQACVRFVESISRIYQPEQQENKKRFMDEYSAVDDQSWDDRAEDFRDLFGGNDDDMFRLGLKFTRKTIKYFSQFYNSDIILASPLGLRTIMDKEDDKKNDHDFLSSIEIAIVDHADGLLMQNWDHVEYIFSHMNLQPKDAHGCDFSRVRSWYLDGQARYVRQTIVLSSFISPEVNSLFSQRMQNIAGQVKITPTYNGAITDISLPVPVKQTFSRFESASPLKDPDMRFKYFTTAILPTITRAVTGRGQGNGAGILIFIPSYLDFVRVRNFFASSAQAANISFGAISEYSEGKEISRTRSYFMTGRHSVLLYTERAHHFRRYKIRGVKQLVMYGLPENPIFFREVVEFLGLDPATSAAGMGGARSLFSRYDALKLERVIPTFSHLFSNFKEMNHDTTDTTRHIDDTMEVPGLGQTSGQASKAPENAEYLDAHHPTATASGLRPSADSLFSDLSMYTGHVSSSHPHSSHSRSVPSSPVGSPGGRTRSLRYIISKGWIHSKGMLMVIVSQFFGASMNVMTQVLERDGSHGKAMHPFQILFARMTITAVASYIYMWWTKVPDPFGTREVRWLLVARAVGGFFGVFGMYFSLLYMPLAEATVLTFLAPIVACYACSFLLPNEPFTRKQQLAGLVSLLGVVLIARPFSAGKMEDGLDSGALYGNSNNSTMNQTQVDGGIEPPSAYQHLLAIGLGLVGVVGAACAYTTIRLIGSRAHALVSVTYFSTYTTIVSTIAMLAIPTVSFRLPGSAAEWGLLLGLGTAGFIMQYLLTAGLAYKPSSSSSLSDSKGHGTRATSMVYTQMLFALFYDKIVMDTSPTAISWAGSGLILGCALYVATVRDSTNTTNSTIIMHEDGVQDGTRDAEDRVPALGLGLAVDEGGKDVEEGRGLLRDGEASG</sequence>
<dbReference type="Pfam" id="PF00892">
    <property type="entry name" value="EamA"/>
    <property type="match status" value="1"/>
</dbReference>
<accession>A0A0U1LRG0</accession>
<evidence type="ECO:0000256" key="4">
    <source>
        <dbReference type="ARBA" id="ARBA00009223"/>
    </source>
</evidence>
<feature type="transmembrane region" description="Helical" evidence="14">
    <location>
        <begin position="999"/>
        <end position="1020"/>
    </location>
</feature>
<dbReference type="InterPro" id="IPR027417">
    <property type="entry name" value="P-loop_NTPase"/>
</dbReference>
<dbReference type="FunFam" id="3.40.50.300:FF:002356">
    <property type="entry name" value="U3 small nucleolar RNA-associated protein 25"/>
    <property type="match status" value="1"/>
</dbReference>
<dbReference type="Proteomes" id="UP000054383">
    <property type="component" value="Unassembled WGS sequence"/>
</dbReference>
<evidence type="ECO:0000256" key="12">
    <source>
        <dbReference type="ARBA" id="ARBA00031846"/>
    </source>
</evidence>
<keyword evidence="9" id="KW-0256">Endoplasmic reticulum</keyword>
<feature type="compositionally biased region" description="Basic and acidic residues" evidence="13">
    <location>
        <begin position="160"/>
        <end position="182"/>
    </location>
</feature>
<evidence type="ECO:0000256" key="6">
    <source>
        <dbReference type="ARBA" id="ARBA00015422"/>
    </source>
</evidence>
<dbReference type="GO" id="GO:0016020">
    <property type="term" value="C:membrane"/>
    <property type="evidence" value="ECO:0007669"/>
    <property type="project" value="InterPro"/>
</dbReference>
<evidence type="ECO:0000256" key="5">
    <source>
        <dbReference type="ARBA" id="ARBA00011192"/>
    </source>
</evidence>
<keyword evidence="14" id="KW-0472">Membrane</keyword>
<dbReference type="InterPro" id="IPR037185">
    <property type="entry name" value="EmrE-like"/>
</dbReference>
<dbReference type="InterPro" id="IPR010678">
    <property type="entry name" value="UTP25"/>
</dbReference>
<reference evidence="18 19" key="1">
    <citation type="submission" date="2015-04" db="EMBL/GenBank/DDBJ databases">
        <authorList>
            <person name="Syromyatnikov M.Y."/>
            <person name="Popov V.N."/>
        </authorList>
    </citation>
    <scope>NUCLEOTIDE SEQUENCE [LARGE SCALE GENOMIC DNA]</scope>
    <source>
        <strain evidence="18">WF-38-12</strain>
    </source>
</reference>
<feature type="region of interest" description="Disordered" evidence="13">
    <location>
        <begin position="721"/>
        <end position="742"/>
    </location>
</feature>
<evidence type="ECO:0000256" key="11">
    <source>
        <dbReference type="ARBA" id="ARBA00023274"/>
    </source>
</evidence>
<evidence type="ECO:0000256" key="3">
    <source>
        <dbReference type="ARBA" id="ARBA00004604"/>
    </source>
</evidence>
<dbReference type="InterPro" id="IPR000620">
    <property type="entry name" value="EamA_dom"/>
</dbReference>
<feature type="domain" description="EamA" evidence="15">
    <location>
        <begin position="819"/>
        <end position="959"/>
    </location>
</feature>
<evidence type="ECO:0000256" key="14">
    <source>
        <dbReference type="SAM" id="Phobius"/>
    </source>
</evidence>
<dbReference type="GO" id="GO:0019843">
    <property type="term" value="F:rRNA binding"/>
    <property type="evidence" value="ECO:0007669"/>
    <property type="project" value="TreeGrafter"/>
</dbReference>
<feature type="transmembrane region" description="Helical" evidence="14">
    <location>
        <begin position="853"/>
        <end position="874"/>
    </location>
</feature>
<keyword evidence="10" id="KW-0539">Nucleus</keyword>
<evidence type="ECO:0000256" key="2">
    <source>
        <dbReference type="ARBA" id="ARBA00004477"/>
    </source>
</evidence>
<dbReference type="STRING" id="28573.A0A0U1LRG0"/>
<feature type="transmembrane region" description="Helical" evidence="14">
    <location>
        <begin position="916"/>
        <end position="934"/>
    </location>
</feature>
<evidence type="ECO:0000313" key="18">
    <source>
        <dbReference type="EMBL" id="CRG85229.1"/>
    </source>
</evidence>
<dbReference type="Pfam" id="PF22916">
    <property type="entry name" value="UTP25_NTPase-like"/>
    <property type="match status" value="1"/>
</dbReference>
<dbReference type="OrthoDB" id="10264378at2759"/>
<organism evidence="18 19">
    <name type="scientific">Talaromyces islandicus</name>
    <name type="common">Penicillium islandicum</name>
    <dbReference type="NCBI Taxonomy" id="28573"/>
    <lineage>
        <taxon>Eukaryota</taxon>
        <taxon>Fungi</taxon>
        <taxon>Dikarya</taxon>
        <taxon>Ascomycota</taxon>
        <taxon>Pezizomycotina</taxon>
        <taxon>Eurotiomycetes</taxon>
        <taxon>Eurotiomycetidae</taxon>
        <taxon>Eurotiales</taxon>
        <taxon>Trichocomaceae</taxon>
        <taxon>Talaromyces</taxon>
        <taxon>Talaromyces sect. Islandici</taxon>
    </lineage>
</organism>
<evidence type="ECO:0000259" key="16">
    <source>
        <dbReference type="Pfam" id="PF06862"/>
    </source>
</evidence>
<name>A0A0U1LRG0_TALIS</name>
<keyword evidence="7" id="KW-0690">Ribosome biogenesis</keyword>
<keyword evidence="14" id="KW-1133">Transmembrane helix</keyword>
<comment type="function">
    <text evidence="1">DEAD-box RNA helicase-like protein required for pre-18S rRNA processing, specifically at sites A0, A1, and A2.</text>
</comment>
<feature type="region of interest" description="Disordered" evidence="13">
    <location>
        <begin position="26"/>
        <end position="182"/>
    </location>
</feature>
<feature type="compositionally biased region" description="Acidic residues" evidence="13">
    <location>
        <begin position="126"/>
        <end position="159"/>
    </location>
</feature>
<dbReference type="GO" id="GO:0000462">
    <property type="term" value="P:maturation of SSU-rRNA from tricistronic rRNA transcript (SSU-rRNA, 5.8S rRNA, LSU-rRNA)"/>
    <property type="evidence" value="ECO:0007669"/>
    <property type="project" value="TreeGrafter"/>
</dbReference>
<dbReference type="GO" id="GO:0032040">
    <property type="term" value="C:small-subunit processome"/>
    <property type="evidence" value="ECO:0007669"/>
    <property type="project" value="TreeGrafter"/>
</dbReference>
<comment type="subcellular location">
    <subcellularLocation>
        <location evidence="2">Endoplasmic reticulum membrane</location>
        <topology evidence="2">Multi-pass membrane protein</topology>
    </subcellularLocation>
    <subcellularLocation>
        <location evidence="3">Nucleus</location>
        <location evidence="3">Nucleolus</location>
    </subcellularLocation>
</comment>
<gene>
    <name evidence="18" type="ORF">PISL3812_02342</name>
</gene>
<evidence type="ECO:0000259" key="17">
    <source>
        <dbReference type="Pfam" id="PF22916"/>
    </source>
</evidence>
<protein>
    <recommendedName>
        <fullName evidence="6">U3 small nucleolar RNA-associated protein 25</fullName>
    </recommendedName>
    <alternativeName>
        <fullName evidence="12">U three protein 25</fullName>
    </alternativeName>
</protein>
<feature type="domain" description="UTP25 C-terminal" evidence="16">
    <location>
        <begin position="525"/>
        <end position="699"/>
    </location>
</feature>
<evidence type="ECO:0000256" key="13">
    <source>
        <dbReference type="SAM" id="MobiDB-lite"/>
    </source>
</evidence>
<dbReference type="AlphaFoldDB" id="A0A0U1LRG0"/>
<feature type="region of interest" description="Disordered" evidence="13">
    <location>
        <begin position="780"/>
        <end position="802"/>
    </location>
</feature>
<comment type="subunit">
    <text evidence="5">Component of the ribosomal small subunit (SSU) processome composed of at least 40 protein subunits and snoRNA U3.</text>
</comment>
<evidence type="ECO:0000256" key="7">
    <source>
        <dbReference type="ARBA" id="ARBA00022517"/>
    </source>
</evidence>
<dbReference type="Gene3D" id="3.40.50.300">
    <property type="entry name" value="P-loop containing nucleotide triphosphate hydrolases"/>
    <property type="match status" value="1"/>
</dbReference>
<evidence type="ECO:0000256" key="9">
    <source>
        <dbReference type="ARBA" id="ARBA00022824"/>
    </source>
</evidence>
<evidence type="ECO:0000256" key="1">
    <source>
        <dbReference type="ARBA" id="ARBA00002883"/>
    </source>
</evidence>
<feature type="transmembrane region" description="Helical" evidence="14">
    <location>
        <begin position="946"/>
        <end position="963"/>
    </location>
</feature>
<feature type="transmembrane region" description="Helical" evidence="14">
    <location>
        <begin position="1134"/>
        <end position="1152"/>
    </location>
</feature>
<dbReference type="GO" id="GO:0034511">
    <property type="term" value="F:U3 snoRNA binding"/>
    <property type="evidence" value="ECO:0007669"/>
    <property type="project" value="InterPro"/>
</dbReference>
<evidence type="ECO:0000259" key="15">
    <source>
        <dbReference type="Pfam" id="PF00892"/>
    </source>
</evidence>
<comment type="similarity">
    <text evidence="4">Belongs to the UTP25 family.</text>
</comment>
<dbReference type="InterPro" id="IPR053940">
    <property type="entry name" value="UTP25_NTPase-like"/>
</dbReference>
<feature type="domain" description="UTP25 NTP hydrolase-like" evidence="17">
    <location>
        <begin position="253"/>
        <end position="510"/>
    </location>
</feature>
<feature type="transmembrane region" description="Helical" evidence="14">
    <location>
        <begin position="1068"/>
        <end position="1091"/>
    </location>
</feature>
<feature type="transmembrane region" description="Helical" evidence="14">
    <location>
        <begin position="1032"/>
        <end position="1056"/>
    </location>
</feature>
<dbReference type="PANTHER" id="PTHR12933">
    <property type="entry name" value="ORF PROTEIN-RELATED"/>
    <property type="match status" value="1"/>
</dbReference>
<keyword evidence="14" id="KW-0812">Transmembrane</keyword>
<feature type="compositionally biased region" description="Acidic residues" evidence="13">
    <location>
        <begin position="47"/>
        <end position="80"/>
    </location>
</feature>
<evidence type="ECO:0000256" key="8">
    <source>
        <dbReference type="ARBA" id="ARBA00022552"/>
    </source>
</evidence>
<evidence type="ECO:0000256" key="10">
    <source>
        <dbReference type="ARBA" id="ARBA00023242"/>
    </source>
</evidence>
<feature type="compositionally biased region" description="Basic and acidic residues" evidence="13">
    <location>
        <begin position="108"/>
        <end position="125"/>
    </location>
</feature>